<accession>A0A8T3A5B1</accession>
<proteinExistence type="predicted"/>
<gene>
    <name evidence="1" type="ORF">KFK09_029284</name>
</gene>
<dbReference type="AlphaFoldDB" id="A0A8T3A5B1"/>
<evidence type="ECO:0000313" key="2">
    <source>
        <dbReference type="Proteomes" id="UP000829196"/>
    </source>
</evidence>
<name>A0A8T3A5B1_DENNO</name>
<dbReference type="EMBL" id="JAGYWB010000019">
    <property type="protein sequence ID" value="KAI0489441.1"/>
    <property type="molecule type" value="Genomic_DNA"/>
</dbReference>
<comment type="caution">
    <text evidence="1">The sequence shown here is derived from an EMBL/GenBank/DDBJ whole genome shotgun (WGS) entry which is preliminary data.</text>
</comment>
<keyword evidence="2" id="KW-1185">Reference proteome</keyword>
<reference evidence="1" key="1">
    <citation type="journal article" date="2022" name="Front. Genet.">
        <title>Chromosome-Scale Assembly of the Dendrobium nobile Genome Provides Insights Into the Molecular Mechanism of the Biosynthesis of the Medicinal Active Ingredient of Dendrobium.</title>
        <authorList>
            <person name="Xu Q."/>
            <person name="Niu S.-C."/>
            <person name="Li K.-L."/>
            <person name="Zheng P.-J."/>
            <person name="Zhang X.-J."/>
            <person name="Jia Y."/>
            <person name="Liu Y."/>
            <person name="Niu Y.-X."/>
            <person name="Yu L.-H."/>
            <person name="Chen D.-F."/>
            <person name="Zhang G.-Q."/>
        </authorList>
    </citation>
    <scope>NUCLEOTIDE SEQUENCE</scope>
    <source>
        <tissue evidence="1">Leaf</tissue>
    </source>
</reference>
<dbReference type="Proteomes" id="UP000829196">
    <property type="component" value="Unassembled WGS sequence"/>
</dbReference>
<organism evidence="1 2">
    <name type="scientific">Dendrobium nobile</name>
    <name type="common">Orchid</name>
    <dbReference type="NCBI Taxonomy" id="94219"/>
    <lineage>
        <taxon>Eukaryota</taxon>
        <taxon>Viridiplantae</taxon>
        <taxon>Streptophyta</taxon>
        <taxon>Embryophyta</taxon>
        <taxon>Tracheophyta</taxon>
        <taxon>Spermatophyta</taxon>
        <taxon>Magnoliopsida</taxon>
        <taxon>Liliopsida</taxon>
        <taxon>Asparagales</taxon>
        <taxon>Orchidaceae</taxon>
        <taxon>Epidendroideae</taxon>
        <taxon>Malaxideae</taxon>
        <taxon>Dendrobiinae</taxon>
        <taxon>Dendrobium</taxon>
    </lineage>
</organism>
<evidence type="ECO:0000313" key="1">
    <source>
        <dbReference type="EMBL" id="KAI0489441.1"/>
    </source>
</evidence>
<protein>
    <submittedName>
        <fullName evidence="1">Uncharacterized protein</fullName>
    </submittedName>
</protein>
<sequence length="63" mass="7073">MISKANKISPSGCTCHQVQMFEVSTQGEVNPNCWNSSKFSTHKPLIIVLNCVTNFNGFESKFY</sequence>